<proteinExistence type="predicted"/>
<name>A0A453BSM9_AEGTS</name>
<organism evidence="1 2">
    <name type="scientific">Aegilops tauschii subsp. strangulata</name>
    <name type="common">Goatgrass</name>
    <dbReference type="NCBI Taxonomy" id="200361"/>
    <lineage>
        <taxon>Eukaryota</taxon>
        <taxon>Viridiplantae</taxon>
        <taxon>Streptophyta</taxon>
        <taxon>Embryophyta</taxon>
        <taxon>Tracheophyta</taxon>
        <taxon>Spermatophyta</taxon>
        <taxon>Magnoliopsida</taxon>
        <taxon>Liliopsida</taxon>
        <taxon>Poales</taxon>
        <taxon>Poaceae</taxon>
        <taxon>BOP clade</taxon>
        <taxon>Pooideae</taxon>
        <taxon>Triticodae</taxon>
        <taxon>Triticeae</taxon>
        <taxon>Triticinae</taxon>
        <taxon>Aegilops</taxon>
    </lineage>
</organism>
<protein>
    <submittedName>
        <fullName evidence="1">Uncharacterized protein</fullName>
    </submittedName>
</protein>
<sequence length="46" mass="5576">MDPMKKFPRMPILRIKRASQEKFLRVQILQKSYAIPLNQRSPYIMI</sequence>
<reference evidence="1" key="3">
    <citation type="journal article" date="2017" name="Nature">
        <title>Genome sequence of the progenitor of the wheat D genome Aegilops tauschii.</title>
        <authorList>
            <person name="Luo M.C."/>
            <person name="Gu Y.Q."/>
            <person name="Puiu D."/>
            <person name="Wang H."/>
            <person name="Twardziok S.O."/>
            <person name="Deal K.R."/>
            <person name="Huo N."/>
            <person name="Zhu T."/>
            <person name="Wang L."/>
            <person name="Wang Y."/>
            <person name="McGuire P.E."/>
            <person name="Liu S."/>
            <person name="Long H."/>
            <person name="Ramasamy R.K."/>
            <person name="Rodriguez J.C."/>
            <person name="Van S.L."/>
            <person name="Yuan L."/>
            <person name="Wang Z."/>
            <person name="Xia Z."/>
            <person name="Xiao L."/>
            <person name="Anderson O.D."/>
            <person name="Ouyang S."/>
            <person name="Liang Y."/>
            <person name="Zimin A.V."/>
            <person name="Pertea G."/>
            <person name="Qi P."/>
            <person name="Bennetzen J.L."/>
            <person name="Dai X."/>
            <person name="Dawson M.W."/>
            <person name="Muller H.G."/>
            <person name="Kugler K."/>
            <person name="Rivarola-Duarte L."/>
            <person name="Spannagl M."/>
            <person name="Mayer K.F.X."/>
            <person name="Lu F.H."/>
            <person name="Bevan M.W."/>
            <person name="Leroy P."/>
            <person name="Li P."/>
            <person name="You F.M."/>
            <person name="Sun Q."/>
            <person name="Liu Z."/>
            <person name="Lyons E."/>
            <person name="Wicker T."/>
            <person name="Salzberg S.L."/>
            <person name="Devos K.M."/>
            <person name="Dvorak J."/>
        </authorList>
    </citation>
    <scope>NUCLEOTIDE SEQUENCE [LARGE SCALE GENOMIC DNA]</scope>
    <source>
        <strain evidence="1">cv. AL8/78</strain>
    </source>
</reference>
<accession>A0A453BSM9</accession>
<dbReference type="EnsemblPlants" id="AET2Gv20620700.2">
    <property type="protein sequence ID" value="AET2Gv20620700.2"/>
    <property type="gene ID" value="AET2Gv20620700"/>
</dbReference>
<evidence type="ECO:0000313" key="2">
    <source>
        <dbReference type="Proteomes" id="UP000015105"/>
    </source>
</evidence>
<reference evidence="1" key="5">
    <citation type="journal article" date="2021" name="G3 (Bethesda)">
        <title>Aegilops tauschii genome assembly Aet v5.0 features greater sequence contiguity and improved annotation.</title>
        <authorList>
            <person name="Wang L."/>
            <person name="Zhu T."/>
            <person name="Rodriguez J.C."/>
            <person name="Deal K.R."/>
            <person name="Dubcovsky J."/>
            <person name="McGuire P.E."/>
            <person name="Lux T."/>
            <person name="Spannagl M."/>
            <person name="Mayer K.F.X."/>
            <person name="Baldrich P."/>
            <person name="Meyers B.C."/>
            <person name="Huo N."/>
            <person name="Gu Y.Q."/>
            <person name="Zhou H."/>
            <person name="Devos K.M."/>
            <person name="Bennetzen J.L."/>
            <person name="Unver T."/>
            <person name="Budak H."/>
            <person name="Gulick P.J."/>
            <person name="Galiba G."/>
            <person name="Kalapos B."/>
            <person name="Nelson D.R."/>
            <person name="Li P."/>
            <person name="You F.M."/>
            <person name="Luo M.C."/>
            <person name="Dvorak J."/>
        </authorList>
    </citation>
    <scope>NUCLEOTIDE SEQUENCE [LARGE SCALE GENOMIC DNA]</scope>
    <source>
        <strain evidence="1">cv. AL8/78</strain>
    </source>
</reference>
<dbReference type="Gramene" id="AET2Gv20620700.2">
    <property type="protein sequence ID" value="AET2Gv20620700.2"/>
    <property type="gene ID" value="AET2Gv20620700"/>
</dbReference>
<dbReference type="Proteomes" id="UP000015105">
    <property type="component" value="Chromosome 2D"/>
</dbReference>
<reference evidence="1" key="4">
    <citation type="submission" date="2019-03" db="UniProtKB">
        <authorList>
            <consortium name="EnsemblPlants"/>
        </authorList>
    </citation>
    <scope>IDENTIFICATION</scope>
</reference>
<keyword evidence="2" id="KW-1185">Reference proteome</keyword>
<reference evidence="2" key="1">
    <citation type="journal article" date="2014" name="Science">
        <title>Ancient hybridizations among the ancestral genomes of bread wheat.</title>
        <authorList>
            <consortium name="International Wheat Genome Sequencing Consortium,"/>
            <person name="Marcussen T."/>
            <person name="Sandve S.R."/>
            <person name="Heier L."/>
            <person name="Spannagl M."/>
            <person name="Pfeifer M."/>
            <person name="Jakobsen K.S."/>
            <person name="Wulff B.B."/>
            <person name="Steuernagel B."/>
            <person name="Mayer K.F."/>
            <person name="Olsen O.A."/>
        </authorList>
    </citation>
    <scope>NUCLEOTIDE SEQUENCE [LARGE SCALE GENOMIC DNA]</scope>
    <source>
        <strain evidence="2">cv. AL8/78</strain>
    </source>
</reference>
<evidence type="ECO:0000313" key="1">
    <source>
        <dbReference type="EnsemblPlants" id="AET2Gv20620700.2"/>
    </source>
</evidence>
<dbReference type="AlphaFoldDB" id="A0A453BSM9"/>
<reference evidence="2" key="2">
    <citation type="journal article" date="2017" name="Nat. Plants">
        <title>The Aegilops tauschii genome reveals multiple impacts of transposons.</title>
        <authorList>
            <person name="Zhao G."/>
            <person name="Zou C."/>
            <person name="Li K."/>
            <person name="Wang K."/>
            <person name="Li T."/>
            <person name="Gao L."/>
            <person name="Zhang X."/>
            <person name="Wang H."/>
            <person name="Yang Z."/>
            <person name="Liu X."/>
            <person name="Jiang W."/>
            <person name="Mao L."/>
            <person name="Kong X."/>
            <person name="Jiao Y."/>
            <person name="Jia J."/>
        </authorList>
    </citation>
    <scope>NUCLEOTIDE SEQUENCE [LARGE SCALE GENOMIC DNA]</scope>
    <source>
        <strain evidence="2">cv. AL8/78</strain>
    </source>
</reference>